<protein>
    <submittedName>
        <fullName evidence="1">Uncharacterized protein</fullName>
    </submittedName>
</protein>
<evidence type="ECO:0000313" key="1">
    <source>
        <dbReference type="EMBL" id="OYX04266.1"/>
    </source>
</evidence>
<dbReference type="AlphaFoldDB" id="A0A258D9H7"/>
<dbReference type="Proteomes" id="UP000215616">
    <property type="component" value="Unassembled WGS sequence"/>
</dbReference>
<dbReference type="EMBL" id="NCDQ01000089">
    <property type="protein sequence ID" value="OYX04266.1"/>
    <property type="molecule type" value="Genomic_DNA"/>
</dbReference>
<accession>A0A258D9H7</accession>
<proteinExistence type="predicted"/>
<reference evidence="1 2" key="1">
    <citation type="submission" date="2017-03" db="EMBL/GenBank/DDBJ databases">
        <title>Lifting the veil on microbial sulfur biogeochemistry in mining wastewaters.</title>
        <authorList>
            <person name="Kantor R.S."/>
            <person name="Colenbrander Nelson T."/>
            <person name="Marshall S."/>
            <person name="Bennett D."/>
            <person name="Apte S."/>
            <person name="Camacho D."/>
            <person name="Thomas B.C."/>
            <person name="Warren L.A."/>
            <person name="Banfield J.F."/>
        </authorList>
    </citation>
    <scope>NUCLEOTIDE SEQUENCE [LARGE SCALE GENOMIC DNA]</scope>
    <source>
        <strain evidence="1">32-67-7</strain>
    </source>
</reference>
<name>A0A258D9H7_CAUVI</name>
<sequence>MTKSPDAAVEWLLDTVKEAIEDGRATVEDLEEWLLAAILLEEMTLDEEQDRQEARALDTWLNVSRTLH</sequence>
<comment type="caution">
    <text evidence="1">The sequence shown here is derived from an EMBL/GenBank/DDBJ whole genome shotgun (WGS) entry which is preliminary data.</text>
</comment>
<organism evidence="1 2">
    <name type="scientific">Caulobacter vibrioides</name>
    <name type="common">Caulobacter crescentus</name>
    <dbReference type="NCBI Taxonomy" id="155892"/>
    <lineage>
        <taxon>Bacteria</taxon>
        <taxon>Pseudomonadati</taxon>
        <taxon>Pseudomonadota</taxon>
        <taxon>Alphaproteobacteria</taxon>
        <taxon>Caulobacterales</taxon>
        <taxon>Caulobacteraceae</taxon>
        <taxon>Caulobacter</taxon>
    </lineage>
</organism>
<gene>
    <name evidence="1" type="ORF">B7Z12_07170</name>
</gene>
<evidence type="ECO:0000313" key="2">
    <source>
        <dbReference type="Proteomes" id="UP000215616"/>
    </source>
</evidence>